<keyword evidence="3" id="KW-1185">Reference proteome</keyword>
<feature type="compositionally biased region" description="Basic and acidic residues" evidence="1">
    <location>
        <begin position="234"/>
        <end position="270"/>
    </location>
</feature>
<evidence type="ECO:0000313" key="3">
    <source>
        <dbReference type="Proteomes" id="UP000029964"/>
    </source>
</evidence>
<comment type="caution">
    <text evidence="2">The sequence shown here is derived from an EMBL/GenBank/DDBJ whole genome shotgun (WGS) entry which is preliminary data.</text>
</comment>
<gene>
    <name evidence="2" type="ORF">ACRE_037270</name>
</gene>
<dbReference type="EMBL" id="JPKY01000032">
    <property type="protein sequence ID" value="KFH45432.1"/>
    <property type="molecule type" value="Genomic_DNA"/>
</dbReference>
<dbReference type="Proteomes" id="UP000029964">
    <property type="component" value="Unassembled WGS sequence"/>
</dbReference>
<proteinExistence type="predicted"/>
<name>A0A086T7V0_HAPC1</name>
<feature type="compositionally biased region" description="Polar residues" evidence="1">
    <location>
        <begin position="209"/>
        <end position="219"/>
    </location>
</feature>
<feature type="region of interest" description="Disordered" evidence="1">
    <location>
        <begin position="1"/>
        <end position="97"/>
    </location>
</feature>
<accession>A0A086T7V0</accession>
<organism evidence="2 3">
    <name type="scientific">Hapsidospora chrysogenum (strain ATCC 11550 / CBS 779.69 / DSM 880 / IAM 14645 / JCM 23072 / IMI 49137)</name>
    <name type="common">Acremonium chrysogenum</name>
    <dbReference type="NCBI Taxonomy" id="857340"/>
    <lineage>
        <taxon>Eukaryota</taxon>
        <taxon>Fungi</taxon>
        <taxon>Dikarya</taxon>
        <taxon>Ascomycota</taxon>
        <taxon>Pezizomycotina</taxon>
        <taxon>Sordariomycetes</taxon>
        <taxon>Hypocreomycetidae</taxon>
        <taxon>Hypocreales</taxon>
        <taxon>Bionectriaceae</taxon>
        <taxon>Hapsidospora</taxon>
    </lineage>
</organism>
<evidence type="ECO:0000313" key="2">
    <source>
        <dbReference type="EMBL" id="KFH45432.1"/>
    </source>
</evidence>
<feature type="compositionally biased region" description="Polar residues" evidence="1">
    <location>
        <begin position="64"/>
        <end position="77"/>
    </location>
</feature>
<sequence>MSFGEQTIGSDGLSPAGFIRGGPSMFGRPEGFSFGGSSLTRSGPVGVDSKPDEGKDAPEETRTESPSSVEQSDSQVELGTEEDEPSVKGAGATGGDIDADLVADRVGAAVADAAGTAVRDQVSKEMDSVRQLVRSETSTVVKELGRRQCKDWRSDLDRLQTGITSVKAKFPEACNAFGIRVGSMENSLADLMEAVEGLRGTVQDLAESVSTMRPVQSPVNVGVGPGEAKLAAVRPEKRRERGHHERDKSRKDPGRKESSSSGRSSKERKPPTRSGKMSLFG</sequence>
<feature type="region of interest" description="Disordered" evidence="1">
    <location>
        <begin position="209"/>
        <end position="281"/>
    </location>
</feature>
<dbReference type="AlphaFoldDB" id="A0A086T7V0"/>
<feature type="compositionally biased region" description="Basic and acidic residues" evidence="1">
    <location>
        <begin position="49"/>
        <end position="63"/>
    </location>
</feature>
<evidence type="ECO:0000256" key="1">
    <source>
        <dbReference type="SAM" id="MobiDB-lite"/>
    </source>
</evidence>
<protein>
    <submittedName>
        <fullName evidence="2">Uncharacterized protein</fullName>
    </submittedName>
</protein>
<dbReference type="HOGENOM" id="CLU_990340_0_0_1"/>
<reference evidence="3" key="1">
    <citation type="journal article" date="2014" name="Genome Announc.">
        <title>Genome sequence and annotation of Acremonium chrysogenum, producer of the beta-lactam antibiotic cephalosporin C.</title>
        <authorList>
            <person name="Terfehr D."/>
            <person name="Dahlmann T.A."/>
            <person name="Specht T."/>
            <person name="Zadra I."/>
            <person name="Kuernsteiner H."/>
            <person name="Kueck U."/>
        </authorList>
    </citation>
    <scope>NUCLEOTIDE SEQUENCE [LARGE SCALE GENOMIC DNA]</scope>
    <source>
        <strain evidence="3">ATCC 11550 / CBS 779.69 / DSM 880 / IAM 14645 / JCM 23072 / IMI 49137</strain>
    </source>
</reference>